<comment type="caution">
    <text evidence="1">The sequence shown here is derived from an EMBL/GenBank/DDBJ whole genome shotgun (WGS) entry which is preliminary data.</text>
</comment>
<dbReference type="AlphaFoldDB" id="D6TDH8"/>
<dbReference type="Proteomes" id="UP000004508">
    <property type="component" value="Unassembled WGS sequence"/>
</dbReference>
<sequence length="122" mass="13770">MRGKDYGLLDLSQVQIRLAQPPDQHTTHPETGTCRALFDCPGLLLTPIGQRTRVIVATHPGTETKAPVGTTRGEVVYEFFSLPCRWMRLLPLMSLPCTCIAGHLRRCWQMKTRNRIWIVGGK</sequence>
<dbReference type="STRING" id="485913.Krac_9756"/>
<evidence type="ECO:0000313" key="2">
    <source>
        <dbReference type="Proteomes" id="UP000004508"/>
    </source>
</evidence>
<keyword evidence="2" id="KW-1185">Reference proteome</keyword>
<name>D6TDH8_KTERA</name>
<organism evidence="1 2">
    <name type="scientific">Ktedonobacter racemifer DSM 44963</name>
    <dbReference type="NCBI Taxonomy" id="485913"/>
    <lineage>
        <taxon>Bacteria</taxon>
        <taxon>Bacillati</taxon>
        <taxon>Chloroflexota</taxon>
        <taxon>Ktedonobacteria</taxon>
        <taxon>Ktedonobacterales</taxon>
        <taxon>Ktedonobacteraceae</taxon>
        <taxon>Ktedonobacter</taxon>
    </lineage>
</organism>
<reference evidence="1 2" key="1">
    <citation type="journal article" date="2011" name="Stand. Genomic Sci.">
        <title>Non-contiguous finished genome sequence and contextual data of the filamentous soil bacterium Ktedonobacter racemifer type strain (SOSP1-21).</title>
        <authorList>
            <person name="Chang Y.J."/>
            <person name="Land M."/>
            <person name="Hauser L."/>
            <person name="Chertkov O."/>
            <person name="Del Rio T.G."/>
            <person name="Nolan M."/>
            <person name="Copeland A."/>
            <person name="Tice H."/>
            <person name="Cheng J.F."/>
            <person name="Lucas S."/>
            <person name="Han C."/>
            <person name="Goodwin L."/>
            <person name="Pitluck S."/>
            <person name="Ivanova N."/>
            <person name="Ovchinikova G."/>
            <person name="Pati A."/>
            <person name="Chen A."/>
            <person name="Palaniappan K."/>
            <person name="Mavromatis K."/>
            <person name="Liolios K."/>
            <person name="Brettin T."/>
            <person name="Fiebig A."/>
            <person name="Rohde M."/>
            <person name="Abt B."/>
            <person name="Goker M."/>
            <person name="Detter J.C."/>
            <person name="Woyke T."/>
            <person name="Bristow J."/>
            <person name="Eisen J.A."/>
            <person name="Markowitz V."/>
            <person name="Hugenholtz P."/>
            <person name="Kyrpides N.C."/>
            <person name="Klenk H.P."/>
            <person name="Lapidus A."/>
        </authorList>
    </citation>
    <scope>NUCLEOTIDE SEQUENCE [LARGE SCALE GENOMIC DNA]</scope>
    <source>
        <strain evidence="2">DSM 44963</strain>
    </source>
</reference>
<proteinExistence type="predicted"/>
<protein>
    <submittedName>
        <fullName evidence="1">Uncharacterized protein</fullName>
    </submittedName>
</protein>
<dbReference type="OrthoDB" id="150704at2"/>
<dbReference type="InParanoid" id="D6TDH8"/>
<gene>
    <name evidence="1" type="ORF">Krac_9756</name>
</gene>
<dbReference type="EMBL" id="ADVG01000001">
    <property type="protein sequence ID" value="EFH88323.1"/>
    <property type="molecule type" value="Genomic_DNA"/>
</dbReference>
<dbReference type="RefSeq" id="WP_007904225.1">
    <property type="nucleotide sequence ID" value="NZ_ADVG01000001.1"/>
</dbReference>
<evidence type="ECO:0000313" key="1">
    <source>
        <dbReference type="EMBL" id="EFH88323.1"/>
    </source>
</evidence>
<accession>D6TDH8</accession>